<dbReference type="Gene3D" id="3.30.70.270">
    <property type="match status" value="1"/>
</dbReference>
<keyword evidence="1" id="KW-1133">Transmembrane helix</keyword>
<dbReference type="InterPro" id="IPR000160">
    <property type="entry name" value="GGDEF_dom"/>
</dbReference>
<dbReference type="CDD" id="cd01948">
    <property type="entry name" value="EAL"/>
    <property type="match status" value="1"/>
</dbReference>
<evidence type="ECO:0000256" key="1">
    <source>
        <dbReference type="SAM" id="Phobius"/>
    </source>
</evidence>
<dbReference type="Pfam" id="PF00563">
    <property type="entry name" value="EAL"/>
    <property type="match status" value="1"/>
</dbReference>
<dbReference type="PANTHER" id="PTHR33121:SF70">
    <property type="entry name" value="SIGNALING PROTEIN YKOW"/>
    <property type="match status" value="1"/>
</dbReference>
<name>A0AAW5K9K4_9FIRM</name>
<evidence type="ECO:0000259" key="3">
    <source>
        <dbReference type="PROSITE" id="PS50887"/>
    </source>
</evidence>
<evidence type="ECO:0000313" key="5">
    <source>
        <dbReference type="Proteomes" id="UP001205063"/>
    </source>
</evidence>
<dbReference type="InterPro" id="IPR043128">
    <property type="entry name" value="Rev_trsase/Diguanyl_cyclase"/>
</dbReference>
<reference evidence="4" key="1">
    <citation type="submission" date="2022-06" db="EMBL/GenBank/DDBJ databases">
        <title>Isolation of gut microbiota from human fecal samples.</title>
        <authorList>
            <person name="Pamer E.G."/>
            <person name="Barat B."/>
            <person name="Waligurski E."/>
            <person name="Medina S."/>
            <person name="Paddock L."/>
            <person name="Mostad J."/>
        </authorList>
    </citation>
    <scope>NUCLEOTIDE SEQUENCE</scope>
    <source>
        <strain evidence="4">DFI.7.96</strain>
    </source>
</reference>
<gene>
    <name evidence="4" type="ORF">NE646_08085</name>
</gene>
<feature type="domain" description="GGDEF" evidence="3">
    <location>
        <begin position="351"/>
        <end position="486"/>
    </location>
</feature>
<dbReference type="SMART" id="SM00267">
    <property type="entry name" value="GGDEF"/>
    <property type="match status" value="1"/>
</dbReference>
<dbReference type="EMBL" id="JANGAB010000003">
    <property type="protein sequence ID" value="MCQ4949626.1"/>
    <property type="molecule type" value="Genomic_DNA"/>
</dbReference>
<feature type="transmembrane region" description="Helical" evidence="1">
    <location>
        <begin position="12"/>
        <end position="33"/>
    </location>
</feature>
<dbReference type="InterPro" id="IPR029787">
    <property type="entry name" value="Nucleotide_cyclase"/>
</dbReference>
<comment type="caution">
    <text evidence="4">The sequence shown here is derived from an EMBL/GenBank/DDBJ whole genome shotgun (WGS) entry which is preliminary data.</text>
</comment>
<dbReference type="Pfam" id="PF00990">
    <property type="entry name" value="GGDEF"/>
    <property type="match status" value="1"/>
</dbReference>
<dbReference type="GO" id="GO:0071111">
    <property type="term" value="F:cyclic-guanylate-specific phosphodiesterase activity"/>
    <property type="evidence" value="ECO:0007669"/>
    <property type="project" value="InterPro"/>
</dbReference>
<protein>
    <submittedName>
        <fullName evidence="4">EAL domain-containing protein</fullName>
    </submittedName>
</protein>
<dbReference type="Proteomes" id="UP001205063">
    <property type="component" value="Unassembled WGS sequence"/>
</dbReference>
<dbReference type="PANTHER" id="PTHR33121">
    <property type="entry name" value="CYCLIC DI-GMP PHOSPHODIESTERASE PDEF"/>
    <property type="match status" value="1"/>
</dbReference>
<dbReference type="Gene3D" id="3.30.450.20">
    <property type="entry name" value="PAS domain"/>
    <property type="match status" value="1"/>
</dbReference>
<sequence length="749" mass="83631">MPLQEKPKGHRRWTVTAILLCLCFVVGSVLFLAQMGHQYTDENLLYLKNAVRQHETALIKQVDGDFQTLHGVGVFVAEQDITDLEQLARLMGEVNEGNAFTCMGFATAEGRLELMELGGRRYRNLDVSGEDFFTRALAGEDVISAAIADPFREGESVHYYAVPVERADGQVLGVLCAVNSVSVIQEILDAPLLDGSGYTDLYSNTGAVILASSRASSATPAALDALEGVDGAERADLQTALERGESIHFRYLAGGVAMLAVLEPAGIEDWFVLASVPLQALRQRYLATSAGAVAIIVAACALFLLLLFQQRRMMSRNQAEIERLAYVDPLTGGRNYNKFLLDAEVARRGDGPFAVWYCDLKKFKYYNDALGYQMGDQLLRQMYRLFQEGERPGEVFCRMAADNFVGLRRYRERQELTDWFDQLLHALHQPEESAANLAYIGLCMGFCCLEPKDSGLTVNELIDRANMAQKSVKGEAGSGCAFFTESLRRQNLQESALEAQGKQALRLGQFQPYFQPKFDIQNGNRLAGAEVLCRWIHPERGGISPCEFIPAFEKSGLIVQLDRYMFRQACQWYRRHLDGGGRPLNLAVNVSRAGLLREDFVDYYAKTKEEFSLPDGQLELEVTESLALGGETLFLQLVQQLHQRGFVCSLDDFGSGYSSLNLLKNLPIDVLKLDILFFHKSVDKSRERIVVRNIIQMARELHIRVIAEGVESMDSVAFLREAGCDTVQGFVFAKPMPLADFERRLQGED</sequence>
<keyword evidence="1" id="KW-0472">Membrane</keyword>
<dbReference type="AlphaFoldDB" id="A0AAW5K9K4"/>
<organism evidence="4 5">
    <name type="scientific">Bittarella massiliensis</name>
    <name type="common">ex Durand et al. 2017</name>
    <dbReference type="NCBI Taxonomy" id="1720313"/>
    <lineage>
        <taxon>Bacteria</taxon>
        <taxon>Bacillati</taxon>
        <taxon>Bacillota</taxon>
        <taxon>Clostridia</taxon>
        <taxon>Eubacteriales</taxon>
        <taxon>Oscillospiraceae</taxon>
        <taxon>Bittarella (ex Durand et al. 2017)</taxon>
    </lineage>
</organism>
<proteinExistence type="predicted"/>
<evidence type="ECO:0000313" key="4">
    <source>
        <dbReference type="EMBL" id="MCQ4949626.1"/>
    </source>
</evidence>
<dbReference type="SMART" id="SM00052">
    <property type="entry name" value="EAL"/>
    <property type="match status" value="1"/>
</dbReference>
<feature type="domain" description="EAL" evidence="2">
    <location>
        <begin position="494"/>
        <end position="749"/>
    </location>
</feature>
<dbReference type="CDD" id="cd01949">
    <property type="entry name" value="GGDEF"/>
    <property type="match status" value="1"/>
</dbReference>
<dbReference type="InterPro" id="IPR035919">
    <property type="entry name" value="EAL_sf"/>
</dbReference>
<accession>A0AAW5K9K4</accession>
<dbReference type="NCBIfam" id="TIGR00254">
    <property type="entry name" value="GGDEF"/>
    <property type="match status" value="1"/>
</dbReference>
<dbReference type="InterPro" id="IPR050706">
    <property type="entry name" value="Cyclic-di-GMP_PDE-like"/>
</dbReference>
<dbReference type="Gene3D" id="3.20.20.450">
    <property type="entry name" value="EAL domain"/>
    <property type="match status" value="1"/>
</dbReference>
<keyword evidence="1" id="KW-0812">Transmembrane</keyword>
<dbReference type="SUPFAM" id="SSF141868">
    <property type="entry name" value="EAL domain-like"/>
    <property type="match status" value="1"/>
</dbReference>
<dbReference type="InterPro" id="IPR001633">
    <property type="entry name" value="EAL_dom"/>
</dbReference>
<dbReference type="PROSITE" id="PS50883">
    <property type="entry name" value="EAL"/>
    <property type="match status" value="1"/>
</dbReference>
<dbReference type="PROSITE" id="PS50887">
    <property type="entry name" value="GGDEF"/>
    <property type="match status" value="1"/>
</dbReference>
<dbReference type="SUPFAM" id="SSF55073">
    <property type="entry name" value="Nucleotide cyclase"/>
    <property type="match status" value="1"/>
</dbReference>
<dbReference type="RefSeq" id="WP_256136146.1">
    <property type="nucleotide sequence ID" value="NZ_JANGAB010000003.1"/>
</dbReference>
<feature type="transmembrane region" description="Helical" evidence="1">
    <location>
        <begin position="285"/>
        <end position="308"/>
    </location>
</feature>
<evidence type="ECO:0000259" key="2">
    <source>
        <dbReference type="PROSITE" id="PS50883"/>
    </source>
</evidence>